<feature type="transmembrane region" description="Helical" evidence="2">
    <location>
        <begin position="270"/>
        <end position="291"/>
    </location>
</feature>
<feature type="coiled-coil region" evidence="1">
    <location>
        <begin position="69"/>
        <end position="96"/>
    </location>
</feature>
<dbReference type="VEuPathDB" id="PlasmoDB:PRCDC_0059500"/>
<reference evidence="3" key="2">
    <citation type="submission" date="2014-05" db="EMBL/GenBank/DDBJ databases">
        <title>The genome sequences of chimpanzee malaria parasites reveal the path to human adaptation.</title>
        <authorList>
            <person name="Otto T.D."/>
            <person name="Rayner J.C."/>
            <person name="Boehme U."/>
            <person name="Pain A."/>
            <person name="Spottiswoode N."/>
            <person name="Sanders M."/>
            <person name="Quail M."/>
            <person name="Ollomo B."/>
            <person name="Renaud F."/>
            <person name="Thomas A.W."/>
            <person name="Prugnolle F."/>
            <person name="Conway D.J."/>
            <person name="Newbold C."/>
            <person name="Berriman M."/>
        </authorList>
    </citation>
    <scope>NUCLEOTIDE SEQUENCE [LARGE SCALE GENOMIC DNA]</scope>
    <source>
        <strain evidence="3">CDC</strain>
    </source>
</reference>
<dbReference type="PhylomeDB" id="A0A060RRA1"/>
<sequence length="311" mass="35342">MKLHYSKILLFVIPLIILVTLYHVNTNKKPPITPHHTPIYTSRQLSEKDIQSSNYYKDTGMKSVMQQFVDRTSQRLRKYDERMKDKRQKRKEERDKNIEKIIEKDKMEKSLAEKVEKGCLRCGCALGGGVLPVWVLANGLWYATWSQYFTKTATQKGIEAGVKSGFEGLRDFHGLDKLISISEIENLIKPTNYDNGMIYVSFVQDAYETKCAAGLNPNATFCDAAKHQGIAKLTERAAEFADNAANMAKITEECVLAEGTSATSSLTTAITASIITIVVIVLIMVIIYLILRFERKKKMKKKLQYKKLLKE</sequence>
<evidence type="ECO:0000256" key="1">
    <source>
        <dbReference type="SAM" id="Coils"/>
    </source>
</evidence>
<gene>
    <name evidence="3" type="primary">RIF</name>
    <name evidence="3" type="ORF">PRCDC_0059500</name>
</gene>
<dbReference type="InterPro" id="IPR006373">
    <property type="entry name" value="VSA_Rifin"/>
</dbReference>
<dbReference type="AlphaFoldDB" id="A0A060RRA1"/>
<evidence type="ECO:0000256" key="2">
    <source>
        <dbReference type="SAM" id="Phobius"/>
    </source>
</evidence>
<evidence type="ECO:0000313" key="4">
    <source>
        <dbReference type="Proteomes" id="UP000027581"/>
    </source>
</evidence>
<organism evidence="3 4">
    <name type="scientific">Plasmodium reichenowi</name>
    <dbReference type="NCBI Taxonomy" id="5854"/>
    <lineage>
        <taxon>Eukaryota</taxon>
        <taxon>Sar</taxon>
        <taxon>Alveolata</taxon>
        <taxon>Apicomplexa</taxon>
        <taxon>Aconoidasida</taxon>
        <taxon>Haemosporida</taxon>
        <taxon>Plasmodiidae</taxon>
        <taxon>Plasmodium</taxon>
        <taxon>Plasmodium (Laverania)</taxon>
    </lineage>
</organism>
<keyword evidence="2" id="KW-0472">Membrane</keyword>
<reference evidence="3" key="1">
    <citation type="submission" date="2014-01" db="EMBL/GenBank/DDBJ databases">
        <authorList>
            <person name="Aslett M."/>
        </authorList>
    </citation>
    <scope>NUCLEOTIDE SEQUENCE</scope>
    <source>
        <strain evidence="3">CDC</strain>
    </source>
</reference>
<proteinExistence type="predicted"/>
<protein>
    <submittedName>
        <fullName evidence="3">Rifin</fullName>
    </submittedName>
</protein>
<dbReference type="EMBL" id="HG810645">
    <property type="protein sequence ID" value="CDO61964.1"/>
    <property type="molecule type" value="Genomic_DNA"/>
</dbReference>
<keyword evidence="4" id="KW-1185">Reference proteome</keyword>
<name>A0A060RRA1_PLARE</name>
<keyword evidence="1" id="KW-0175">Coiled coil</keyword>
<dbReference type="NCBIfam" id="TIGR01477">
    <property type="entry name" value="RIFIN"/>
    <property type="match status" value="1"/>
</dbReference>
<dbReference type="VEuPathDB" id="PlasmoDB:PRG01_0025500"/>
<dbReference type="Pfam" id="PF02009">
    <property type="entry name" value="RIFIN"/>
    <property type="match status" value="1"/>
</dbReference>
<accession>A0A060RRA1</accession>
<keyword evidence="2" id="KW-0812">Transmembrane</keyword>
<keyword evidence="2" id="KW-1133">Transmembrane helix</keyword>
<dbReference type="Proteomes" id="UP000027581">
    <property type="component" value="Unassembled WGS sequence"/>
</dbReference>
<evidence type="ECO:0000313" key="3">
    <source>
        <dbReference type="EMBL" id="CDO61964.1"/>
    </source>
</evidence>